<dbReference type="Proteomes" id="UP001568698">
    <property type="component" value="Unassembled WGS sequence"/>
</dbReference>
<dbReference type="Pfam" id="PF00005">
    <property type="entry name" value="ABC_tran"/>
    <property type="match status" value="1"/>
</dbReference>
<keyword evidence="3 8" id="KW-0812">Transmembrane</keyword>
<dbReference type="PROSITE" id="PS50893">
    <property type="entry name" value="ABC_TRANSPORTER_2"/>
    <property type="match status" value="1"/>
</dbReference>
<keyword evidence="12" id="KW-1185">Reference proteome</keyword>
<keyword evidence="7 8" id="KW-0472">Membrane</keyword>
<feature type="transmembrane region" description="Helical" evidence="8">
    <location>
        <begin position="29"/>
        <end position="48"/>
    </location>
</feature>
<dbReference type="EMBL" id="JBGLYH010000005">
    <property type="protein sequence ID" value="MEZ7195774.1"/>
    <property type="molecule type" value="Genomic_DNA"/>
</dbReference>
<feature type="transmembrane region" description="Helical" evidence="8">
    <location>
        <begin position="68"/>
        <end position="91"/>
    </location>
</feature>
<evidence type="ECO:0000256" key="8">
    <source>
        <dbReference type="SAM" id="Phobius"/>
    </source>
</evidence>
<dbReference type="InterPro" id="IPR036640">
    <property type="entry name" value="ABC1_TM_sf"/>
</dbReference>
<dbReference type="PROSITE" id="PS00211">
    <property type="entry name" value="ABC_TRANSPORTER_1"/>
    <property type="match status" value="1"/>
</dbReference>
<dbReference type="InterPro" id="IPR027417">
    <property type="entry name" value="P-loop_NTPase"/>
</dbReference>
<dbReference type="InterPro" id="IPR011527">
    <property type="entry name" value="ABC1_TM_dom"/>
</dbReference>
<dbReference type="Pfam" id="PF06472">
    <property type="entry name" value="ABC_membrane_2"/>
    <property type="match status" value="1"/>
</dbReference>
<keyword evidence="5 11" id="KW-0067">ATP-binding</keyword>
<keyword evidence="2" id="KW-0813">Transport</keyword>
<evidence type="ECO:0000256" key="4">
    <source>
        <dbReference type="ARBA" id="ARBA00022741"/>
    </source>
</evidence>
<protein>
    <submittedName>
        <fullName evidence="11">ABC transporter ATP-binding protein/permease</fullName>
    </submittedName>
</protein>
<feature type="domain" description="ABC transporter" evidence="9">
    <location>
        <begin position="368"/>
        <end position="577"/>
    </location>
</feature>
<sequence length="577" mass="64704">MNVTRNFLRDTWRLARPYWFSEDKLRGRLLLAVILSMSLGLVYLNVLFNKWNNAFYDSLQNHDWKAFTHQLLVFGVLACIYIGVAVYQLYLRQMLQIRWRRWLTDMLMDRWLADRTYYVMQMRGGETDNPDQRIADDIDSFVSQTLTLTLGFLESGITLISFVGILWSLSGALSFTLAGVGVTIPGYMVWTALIYALVGSYLTMRVGRPLIRLNFNQQRYEADFRFSLVRFRENVEGVALYGGEKDESGIFKGRFDKVVSNWWAIMKRQKRLSWLTNGYAQAAVIFPILAAAPRYFSGAMELGGLMQTASAFGQVQGSLSWFVNAYSELASWRATVDRLTSFSRAMDEVREAQNGHGLTRATGEDEVLSVRELALALPDGGPMVEPVGLTLRKGESLLISGPSGTGKSTLLRAIAGLWPYGTGSILLPAGGRTLFLPQKPYLPMGNLRAVLSYPTPAGGFDDDALRRALTDCGLERLTGHLDDESYWAQMLSPGEQQRLAFARMLLQKPDWLFLDEATSALDEDGEARLYGLLRERLPHSAVVSVGHRSSLLPFHEQRITLKTAKLQEIARPAGAGA</sequence>
<dbReference type="PROSITE" id="PS50929">
    <property type="entry name" value="ABC_TM1F"/>
    <property type="match status" value="1"/>
</dbReference>
<evidence type="ECO:0000256" key="1">
    <source>
        <dbReference type="ARBA" id="ARBA00004651"/>
    </source>
</evidence>
<dbReference type="SMART" id="SM00382">
    <property type="entry name" value="AAA"/>
    <property type="match status" value="1"/>
</dbReference>
<feature type="transmembrane region" description="Helical" evidence="8">
    <location>
        <begin position="184"/>
        <end position="204"/>
    </location>
</feature>
<dbReference type="CDD" id="cd03223">
    <property type="entry name" value="ABCD_peroxisomal_ALDP"/>
    <property type="match status" value="1"/>
</dbReference>
<dbReference type="GO" id="GO:0005524">
    <property type="term" value="F:ATP binding"/>
    <property type="evidence" value="ECO:0007669"/>
    <property type="project" value="UniProtKB-KW"/>
</dbReference>
<keyword evidence="4" id="KW-0547">Nucleotide-binding</keyword>
<evidence type="ECO:0000259" key="9">
    <source>
        <dbReference type="PROSITE" id="PS50893"/>
    </source>
</evidence>
<dbReference type="InterPro" id="IPR017871">
    <property type="entry name" value="ABC_transporter-like_CS"/>
</dbReference>
<evidence type="ECO:0000256" key="6">
    <source>
        <dbReference type="ARBA" id="ARBA00022989"/>
    </source>
</evidence>
<feature type="transmembrane region" description="Helical" evidence="8">
    <location>
        <begin position="274"/>
        <end position="296"/>
    </location>
</feature>
<dbReference type="Gene3D" id="1.20.1560.10">
    <property type="entry name" value="ABC transporter type 1, transmembrane domain"/>
    <property type="match status" value="1"/>
</dbReference>
<dbReference type="SUPFAM" id="SSF52540">
    <property type="entry name" value="P-loop containing nucleoside triphosphate hydrolases"/>
    <property type="match status" value="1"/>
</dbReference>
<evidence type="ECO:0000256" key="2">
    <source>
        <dbReference type="ARBA" id="ARBA00022448"/>
    </source>
</evidence>
<reference evidence="11 12" key="1">
    <citation type="submission" date="2024-08" db="EMBL/GenBank/DDBJ databases">
        <title>Sulfate-reducing bacteria isolated from formation water of the oil field in Kazakhstan and description of Pseudodesulfovibrio sp.</title>
        <authorList>
            <person name="Bidzhieva S.K."/>
            <person name="Tourova T.P."/>
            <person name="Grouzdev D.S."/>
            <person name="Beletsky A.V."/>
            <person name="Sokolova D.S."/>
            <person name="Samigullina S.R."/>
            <person name="Poltaraus A.B."/>
            <person name="Avtukh A.N."/>
            <person name="Tereshina V.M."/>
            <person name="Zhaparov N.S."/>
            <person name="Mardanov A.V."/>
            <person name="Nazina T.N."/>
        </authorList>
    </citation>
    <scope>NUCLEOTIDE SEQUENCE [LARGE SCALE GENOMIC DNA]</scope>
    <source>
        <strain evidence="11 12">9FUS</strain>
    </source>
</reference>
<dbReference type="RefSeq" id="WP_371385319.1">
    <property type="nucleotide sequence ID" value="NZ_JBGLYH010000005.1"/>
</dbReference>
<keyword evidence="6 8" id="KW-1133">Transmembrane helix</keyword>
<evidence type="ECO:0000259" key="10">
    <source>
        <dbReference type="PROSITE" id="PS50929"/>
    </source>
</evidence>
<dbReference type="InterPro" id="IPR003439">
    <property type="entry name" value="ABC_transporter-like_ATP-bd"/>
</dbReference>
<dbReference type="SUPFAM" id="SSF90123">
    <property type="entry name" value="ABC transporter transmembrane region"/>
    <property type="match status" value="1"/>
</dbReference>
<evidence type="ECO:0000256" key="5">
    <source>
        <dbReference type="ARBA" id="ARBA00022840"/>
    </source>
</evidence>
<proteinExistence type="predicted"/>
<evidence type="ECO:0000256" key="7">
    <source>
        <dbReference type="ARBA" id="ARBA00023136"/>
    </source>
</evidence>
<comment type="subcellular location">
    <subcellularLocation>
        <location evidence="1">Cell membrane</location>
        <topology evidence="1">Multi-pass membrane protein</topology>
    </subcellularLocation>
</comment>
<dbReference type="PANTHER" id="PTHR11384:SF59">
    <property type="entry name" value="LYSOSOMAL COBALAMIN TRANSPORTER ABCD4"/>
    <property type="match status" value="1"/>
</dbReference>
<organism evidence="11 12">
    <name type="scientific">Pseudodesulfovibrio karagichevae</name>
    <dbReference type="NCBI Taxonomy" id="3239305"/>
    <lineage>
        <taxon>Bacteria</taxon>
        <taxon>Pseudomonadati</taxon>
        <taxon>Thermodesulfobacteriota</taxon>
        <taxon>Desulfovibrionia</taxon>
        <taxon>Desulfovibrionales</taxon>
        <taxon>Desulfovibrionaceae</taxon>
    </lineage>
</organism>
<comment type="caution">
    <text evidence="11">The sequence shown here is derived from an EMBL/GenBank/DDBJ whole genome shotgun (WGS) entry which is preliminary data.</text>
</comment>
<dbReference type="InterPro" id="IPR003593">
    <property type="entry name" value="AAA+_ATPase"/>
</dbReference>
<evidence type="ECO:0000313" key="11">
    <source>
        <dbReference type="EMBL" id="MEZ7195774.1"/>
    </source>
</evidence>
<feature type="domain" description="ABC transmembrane type-1" evidence="10">
    <location>
        <begin position="29"/>
        <end position="331"/>
    </location>
</feature>
<dbReference type="Gene3D" id="3.40.50.300">
    <property type="entry name" value="P-loop containing nucleotide triphosphate hydrolases"/>
    <property type="match status" value="1"/>
</dbReference>
<feature type="transmembrane region" description="Helical" evidence="8">
    <location>
        <begin position="157"/>
        <end position="178"/>
    </location>
</feature>
<evidence type="ECO:0000313" key="12">
    <source>
        <dbReference type="Proteomes" id="UP001568698"/>
    </source>
</evidence>
<dbReference type="InterPro" id="IPR050835">
    <property type="entry name" value="ABC_transporter_sub-D"/>
</dbReference>
<gene>
    <name evidence="11" type="ORF">AB6M95_03365</name>
</gene>
<name>A0ABV4JYH8_9BACT</name>
<accession>A0ABV4JYH8</accession>
<evidence type="ECO:0000256" key="3">
    <source>
        <dbReference type="ARBA" id="ARBA00022692"/>
    </source>
</evidence>
<dbReference type="PANTHER" id="PTHR11384">
    <property type="entry name" value="ATP-BINDING CASSETTE, SUB-FAMILY D MEMBER"/>
    <property type="match status" value="1"/>
</dbReference>